<feature type="domain" description="Mechanosensitive ion channel transmembrane helices 2/3" evidence="6">
    <location>
        <begin position="82"/>
        <end position="122"/>
    </location>
</feature>
<feature type="domain" description="Mechanosensitive ion channel MscS" evidence="4">
    <location>
        <begin position="123"/>
        <end position="186"/>
    </location>
</feature>
<evidence type="ECO:0000259" key="4">
    <source>
        <dbReference type="Pfam" id="PF00924"/>
    </source>
</evidence>
<feature type="transmembrane region" description="Helical" evidence="3">
    <location>
        <begin position="35"/>
        <end position="57"/>
    </location>
</feature>
<dbReference type="Pfam" id="PF21088">
    <property type="entry name" value="MS_channel_1st"/>
    <property type="match status" value="1"/>
</dbReference>
<evidence type="ECO:0000256" key="3">
    <source>
        <dbReference type="SAM" id="Phobius"/>
    </source>
</evidence>
<dbReference type="InterPro" id="IPR006685">
    <property type="entry name" value="MscS_channel_2nd"/>
</dbReference>
<evidence type="ECO:0000256" key="2">
    <source>
        <dbReference type="ARBA" id="ARBA00022475"/>
    </source>
</evidence>
<comment type="caution">
    <text evidence="7">The sequence shown here is derived from an EMBL/GenBank/DDBJ whole genome shotgun (WGS) entry which is preliminary data.</text>
</comment>
<keyword evidence="3" id="KW-1133">Transmembrane helix</keyword>
<dbReference type="InterPro" id="IPR049278">
    <property type="entry name" value="MS_channel_C"/>
</dbReference>
<keyword evidence="3" id="KW-0812">Transmembrane</keyword>
<name>A0ABS6G6V6_9FIRM</name>
<accession>A0ABS6G6V6</accession>
<keyword evidence="8" id="KW-1185">Reference proteome</keyword>
<dbReference type="Proteomes" id="UP000779508">
    <property type="component" value="Unassembled WGS sequence"/>
</dbReference>
<keyword evidence="2" id="KW-1003">Cell membrane</keyword>
<dbReference type="Pfam" id="PF21082">
    <property type="entry name" value="MS_channel_3rd"/>
    <property type="match status" value="1"/>
</dbReference>
<dbReference type="PANTHER" id="PTHR30460:SF0">
    <property type="entry name" value="MODERATE CONDUCTANCE MECHANOSENSITIVE CHANNEL YBIO"/>
    <property type="match status" value="1"/>
</dbReference>
<dbReference type="RefSeq" id="WP_216419569.1">
    <property type="nucleotide sequence ID" value="NZ_JAHLQK010000009.1"/>
</dbReference>
<evidence type="ECO:0000259" key="6">
    <source>
        <dbReference type="Pfam" id="PF21088"/>
    </source>
</evidence>
<comment type="subcellular location">
    <subcellularLocation>
        <location evidence="1">Cell membrane</location>
    </subcellularLocation>
</comment>
<reference evidence="7 8" key="1">
    <citation type="submission" date="2021-06" db="EMBL/GenBank/DDBJ databases">
        <authorList>
            <person name="Sun Q."/>
            <person name="Li D."/>
        </authorList>
    </citation>
    <scope>NUCLEOTIDE SEQUENCE [LARGE SCALE GENOMIC DNA]</scope>
    <source>
        <strain evidence="7 8">MSJ-5</strain>
    </source>
</reference>
<gene>
    <name evidence="7" type="ORF">KQI88_17465</name>
</gene>
<organism evidence="7 8">
    <name type="scientific">Alkaliphilus flagellatus</name>
    <dbReference type="NCBI Taxonomy" id="2841507"/>
    <lineage>
        <taxon>Bacteria</taxon>
        <taxon>Bacillati</taxon>
        <taxon>Bacillota</taxon>
        <taxon>Clostridia</taxon>
        <taxon>Peptostreptococcales</taxon>
        <taxon>Natronincolaceae</taxon>
        <taxon>Alkaliphilus</taxon>
    </lineage>
</organism>
<dbReference type="InterPro" id="IPR045276">
    <property type="entry name" value="YbiO_bact"/>
</dbReference>
<proteinExistence type="predicted"/>
<dbReference type="Pfam" id="PF00924">
    <property type="entry name" value="MS_channel_2nd"/>
    <property type="match status" value="1"/>
</dbReference>
<protein>
    <submittedName>
        <fullName evidence="7">Mechanosensitive ion channel family protein</fullName>
    </submittedName>
</protein>
<evidence type="ECO:0000256" key="1">
    <source>
        <dbReference type="ARBA" id="ARBA00004236"/>
    </source>
</evidence>
<feature type="domain" description="Mechanosensitive ion channel MscS C-terminal" evidence="5">
    <location>
        <begin position="196"/>
        <end position="278"/>
    </location>
</feature>
<feature type="transmembrane region" description="Helical" evidence="3">
    <location>
        <begin position="105"/>
        <end position="125"/>
    </location>
</feature>
<dbReference type="EMBL" id="JAHLQK010000009">
    <property type="protein sequence ID" value="MBU5678201.1"/>
    <property type="molecule type" value="Genomic_DNA"/>
</dbReference>
<dbReference type="PANTHER" id="PTHR30460">
    <property type="entry name" value="MODERATE CONDUCTANCE MECHANOSENSITIVE CHANNEL YBIO"/>
    <property type="match status" value="1"/>
</dbReference>
<feature type="transmembrane region" description="Helical" evidence="3">
    <location>
        <begin position="78"/>
        <end position="99"/>
    </location>
</feature>
<keyword evidence="3" id="KW-0472">Membrane</keyword>
<dbReference type="InterPro" id="IPR049142">
    <property type="entry name" value="MS_channel_1st"/>
</dbReference>
<sequence>METINKSLTTVFQETMDFLKNPEQFSKIIGNAIKIILILIIAKLSVRIFGSIINQFFEKQKKLKFNIDTTRIDTMKGLVKSILTYVIYFIAFTAVIKFFGIEITGLIATAGIGGLAIGFGAQNLVRDIITGFFILFEEQFGVGHYVEVNGVSGIVEEMALRVTKIRDFNGDLHIVPNGEISKVTNKSSGNMRALVEMSIAYEEDIDNAIAVLNKASEKLGAENEQIVEGPTVLGVSKLENSYVVISIVAKTLPMEQWAIERLMRKTFKEAFDNAGIEIPYPRTVVITKKD</sequence>
<evidence type="ECO:0000259" key="5">
    <source>
        <dbReference type="Pfam" id="PF21082"/>
    </source>
</evidence>
<evidence type="ECO:0000313" key="8">
    <source>
        <dbReference type="Proteomes" id="UP000779508"/>
    </source>
</evidence>
<evidence type="ECO:0000313" key="7">
    <source>
        <dbReference type="EMBL" id="MBU5678201.1"/>
    </source>
</evidence>